<dbReference type="EC" id="5.4.99.12" evidence="4"/>
<accession>A0A3N1ZSM4</accession>
<dbReference type="RefSeq" id="WP_123575182.1">
    <property type="nucleotide sequence ID" value="NZ_RKHG01000001.1"/>
</dbReference>
<feature type="domain" description="Pseudouridine synthase I TruA alpha/beta" evidence="8">
    <location>
        <begin position="160"/>
        <end position="262"/>
    </location>
</feature>
<dbReference type="PANTHER" id="PTHR11142:SF0">
    <property type="entry name" value="TRNA PSEUDOURIDINE SYNTHASE-LIKE 1"/>
    <property type="match status" value="1"/>
</dbReference>
<evidence type="ECO:0000256" key="4">
    <source>
        <dbReference type="HAMAP-Rule" id="MF_00171"/>
    </source>
</evidence>
<dbReference type="InterPro" id="IPR020094">
    <property type="entry name" value="TruA/RsuA/RluB/E/F_N"/>
</dbReference>
<comment type="subunit">
    <text evidence="4">Homodimer.</text>
</comment>
<dbReference type="EMBL" id="RKHG01000001">
    <property type="protein sequence ID" value="ROR53865.1"/>
    <property type="molecule type" value="Genomic_DNA"/>
</dbReference>
<comment type="function">
    <text evidence="4">Formation of pseudouridine at positions 38, 39 and 40 in the anticodon stem and loop of transfer RNAs.</text>
</comment>
<evidence type="ECO:0000259" key="8">
    <source>
        <dbReference type="Pfam" id="PF01416"/>
    </source>
</evidence>
<dbReference type="Proteomes" id="UP000275749">
    <property type="component" value="Unassembled WGS sequence"/>
</dbReference>
<dbReference type="Pfam" id="PF01416">
    <property type="entry name" value="PseudoU_synth_1"/>
    <property type="match status" value="1"/>
</dbReference>
<evidence type="ECO:0000313" key="10">
    <source>
        <dbReference type="Proteomes" id="UP000275749"/>
    </source>
</evidence>
<evidence type="ECO:0000313" key="9">
    <source>
        <dbReference type="EMBL" id="ROR53865.1"/>
    </source>
</evidence>
<dbReference type="Gene3D" id="3.30.70.660">
    <property type="entry name" value="Pseudouridine synthase I, catalytic domain, C-terminal subdomain"/>
    <property type="match status" value="1"/>
</dbReference>
<dbReference type="InterPro" id="IPR020097">
    <property type="entry name" value="PsdUridine_synth_TruA_a/b_dom"/>
</dbReference>
<gene>
    <name evidence="4" type="primary">truA</name>
    <name evidence="9" type="ORF">EDD41_1038</name>
</gene>
<dbReference type="NCBIfam" id="TIGR00071">
    <property type="entry name" value="hisT_truA"/>
    <property type="match status" value="1"/>
</dbReference>
<evidence type="ECO:0000256" key="7">
    <source>
        <dbReference type="RuleBase" id="RU003792"/>
    </source>
</evidence>
<evidence type="ECO:0000256" key="1">
    <source>
        <dbReference type="ARBA" id="ARBA00009375"/>
    </source>
</evidence>
<comment type="caution">
    <text evidence="4">Lacks conserved residue(s) required for the propagation of feature annotation.</text>
</comment>
<dbReference type="InterPro" id="IPR020095">
    <property type="entry name" value="PsdUridine_synth_TruA_C"/>
</dbReference>
<comment type="similarity">
    <text evidence="1 4 7">Belongs to the tRNA pseudouridine synthase TruA family.</text>
</comment>
<feature type="binding site" evidence="4 6">
    <location>
        <position position="126"/>
    </location>
    <ligand>
        <name>substrate</name>
    </ligand>
</feature>
<evidence type="ECO:0000256" key="2">
    <source>
        <dbReference type="ARBA" id="ARBA00022694"/>
    </source>
</evidence>
<evidence type="ECO:0000256" key="6">
    <source>
        <dbReference type="PIRSR" id="PIRSR001430-2"/>
    </source>
</evidence>
<name>A0A3N1ZSM4_9ACTN</name>
<dbReference type="PIRSF" id="PIRSF001430">
    <property type="entry name" value="tRNA_psdUrid_synth"/>
    <property type="match status" value="1"/>
</dbReference>
<keyword evidence="3 4" id="KW-0413">Isomerase</keyword>
<keyword evidence="2 4" id="KW-0819">tRNA processing</keyword>
<dbReference type="GO" id="GO:0160147">
    <property type="term" value="F:tRNA pseudouridine(38-40) synthase activity"/>
    <property type="evidence" value="ECO:0007669"/>
    <property type="project" value="UniProtKB-EC"/>
</dbReference>
<sequence length="288" mass="32052">MPAEPLPTSAEAVEATRWRLDIAYDGTAFSGWATQPDLRTVQGELERWTAQVLRLPEPVQLTVAGRTDAGVHARGQVAHVDLPVAVDTSRLQRRLERVLDEDLQVLRVSRAPEGFDARFSALWRRYVYRVWDEQSTRDPLLRGHITRIRGVLDVAATNHAARMLLGLHDFAPFCKPRDGATTIRTLTGLHAERTADGIVEFTVTADAFCHSMVRSLMGAMTTVGTGRKDQAWLAEVMGSPKRHNGVLVMPAKGLCLEEVRYPADDRLAERANLSRAVRTLPETSEEAR</sequence>
<dbReference type="Gene3D" id="3.30.70.580">
    <property type="entry name" value="Pseudouridine synthase I, catalytic domain, N-terminal subdomain"/>
    <property type="match status" value="1"/>
</dbReference>
<dbReference type="SUPFAM" id="SSF55120">
    <property type="entry name" value="Pseudouridine synthase"/>
    <property type="match status" value="1"/>
</dbReference>
<dbReference type="GO" id="GO:0003723">
    <property type="term" value="F:RNA binding"/>
    <property type="evidence" value="ECO:0007669"/>
    <property type="project" value="InterPro"/>
</dbReference>
<reference evidence="9 10" key="1">
    <citation type="submission" date="2018-11" db="EMBL/GenBank/DDBJ databases">
        <title>Sequencing the genomes of 1000 actinobacteria strains.</title>
        <authorList>
            <person name="Klenk H.-P."/>
        </authorList>
    </citation>
    <scope>NUCLEOTIDE SEQUENCE [LARGE SCALE GENOMIC DNA]</scope>
    <source>
        <strain evidence="9 10">DSM 10546</strain>
    </source>
</reference>
<comment type="catalytic activity">
    <reaction evidence="4 7">
        <text>uridine(38/39/40) in tRNA = pseudouridine(38/39/40) in tRNA</text>
        <dbReference type="Rhea" id="RHEA:22376"/>
        <dbReference type="Rhea" id="RHEA-COMP:10085"/>
        <dbReference type="Rhea" id="RHEA-COMP:10087"/>
        <dbReference type="ChEBI" id="CHEBI:65314"/>
        <dbReference type="ChEBI" id="CHEBI:65315"/>
        <dbReference type="EC" id="5.4.99.12"/>
    </reaction>
</comment>
<dbReference type="GO" id="GO:0031119">
    <property type="term" value="P:tRNA pseudouridine synthesis"/>
    <property type="evidence" value="ECO:0007669"/>
    <property type="project" value="UniProtKB-UniRule"/>
</dbReference>
<organism evidence="9 10">
    <name type="scientific">Luteococcus japonicus</name>
    <dbReference type="NCBI Taxonomy" id="33984"/>
    <lineage>
        <taxon>Bacteria</taxon>
        <taxon>Bacillati</taxon>
        <taxon>Actinomycetota</taxon>
        <taxon>Actinomycetes</taxon>
        <taxon>Propionibacteriales</taxon>
        <taxon>Propionibacteriaceae</taxon>
        <taxon>Luteococcus</taxon>
    </lineage>
</organism>
<dbReference type="InterPro" id="IPR020103">
    <property type="entry name" value="PsdUridine_synth_cat_dom_sf"/>
</dbReference>
<dbReference type="PANTHER" id="PTHR11142">
    <property type="entry name" value="PSEUDOURIDYLATE SYNTHASE"/>
    <property type="match status" value="1"/>
</dbReference>
<evidence type="ECO:0000256" key="3">
    <source>
        <dbReference type="ARBA" id="ARBA00023235"/>
    </source>
</evidence>
<feature type="active site" description="Nucleophile" evidence="4 5">
    <location>
        <position position="68"/>
    </location>
</feature>
<dbReference type="AlphaFoldDB" id="A0A3N1ZSM4"/>
<protein>
    <recommendedName>
        <fullName evidence="4">tRNA pseudouridine synthase A</fullName>
        <ecNumber evidence="4">5.4.99.12</ecNumber>
    </recommendedName>
    <alternativeName>
        <fullName evidence="4">tRNA pseudouridine(38-40) synthase</fullName>
    </alternativeName>
    <alternativeName>
        <fullName evidence="4">tRNA pseudouridylate synthase I</fullName>
    </alternativeName>
    <alternativeName>
        <fullName evidence="4">tRNA-uridine isomerase I</fullName>
    </alternativeName>
</protein>
<comment type="caution">
    <text evidence="9">The sequence shown here is derived from an EMBL/GenBank/DDBJ whole genome shotgun (WGS) entry which is preliminary data.</text>
</comment>
<dbReference type="HAMAP" id="MF_00171">
    <property type="entry name" value="TruA"/>
    <property type="match status" value="1"/>
</dbReference>
<dbReference type="CDD" id="cd02570">
    <property type="entry name" value="PseudoU_synth_EcTruA"/>
    <property type="match status" value="1"/>
</dbReference>
<dbReference type="InterPro" id="IPR001406">
    <property type="entry name" value="PsdUridine_synth_TruA"/>
</dbReference>
<dbReference type="FunFam" id="3.30.70.580:FF:000001">
    <property type="entry name" value="tRNA pseudouridine synthase A"/>
    <property type="match status" value="1"/>
</dbReference>
<proteinExistence type="inferred from homology"/>
<evidence type="ECO:0000256" key="5">
    <source>
        <dbReference type="PIRSR" id="PIRSR001430-1"/>
    </source>
</evidence>